<dbReference type="InterPro" id="IPR031595">
    <property type="entry name" value="PRORP_C"/>
</dbReference>
<gene>
    <name evidence="10" type="primary">Mrpp3_0</name>
    <name evidence="10" type="ORF">EUBBOU_R15451</name>
</gene>
<dbReference type="GO" id="GO:0004526">
    <property type="term" value="F:ribonuclease P activity"/>
    <property type="evidence" value="ECO:0007669"/>
    <property type="project" value="TreeGrafter"/>
</dbReference>
<dbReference type="Pfam" id="PF16953">
    <property type="entry name" value="PRORP"/>
    <property type="match status" value="1"/>
</dbReference>
<evidence type="ECO:0000256" key="3">
    <source>
        <dbReference type="ARBA" id="ARBA00022723"/>
    </source>
</evidence>
<dbReference type="OrthoDB" id="46913at2759"/>
<sequence>KPSVLLCFLQLFNAVNCLAKGNARLLVLGRKHMLINSSSWRKELMKEMQDKADFFFAENISEDDTFLLYATLRSGKHCKFVTRDFLRDHKACLSDSVTRHLFRKWQRGHQIAFCSSVEGKHINFLPALSYDCVVQTTGDTWHIPYKNVFEEKYSYEVPRKWLCIQQKLRRM</sequence>
<dbReference type="Gene3D" id="3.40.50.11980">
    <property type="match status" value="1"/>
</dbReference>
<dbReference type="Proteomes" id="UP000583613">
    <property type="component" value="Unassembled WGS sequence"/>
</dbReference>
<evidence type="ECO:0000256" key="2">
    <source>
        <dbReference type="ARBA" id="ARBA00007626"/>
    </source>
</evidence>
<keyword evidence="5" id="KW-0862">Zinc</keyword>
<accession>A0A7K8X320</accession>
<organism evidence="10 11">
    <name type="scientific">Eubucco bourcierii</name>
    <name type="common">red-headed barbet</name>
    <dbReference type="NCBI Taxonomy" id="91767"/>
    <lineage>
        <taxon>Eukaryota</taxon>
        <taxon>Metazoa</taxon>
        <taxon>Chordata</taxon>
        <taxon>Craniata</taxon>
        <taxon>Vertebrata</taxon>
        <taxon>Euteleostomi</taxon>
        <taxon>Archelosauria</taxon>
        <taxon>Archosauria</taxon>
        <taxon>Dinosauria</taxon>
        <taxon>Saurischia</taxon>
        <taxon>Theropoda</taxon>
        <taxon>Coelurosauria</taxon>
        <taxon>Aves</taxon>
        <taxon>Neognathae</taxon>
        <taxon>Neoaves</taxon>
        <taxon>Telluraves</taxon>
        <taxon>Coraciimorphae</taxon>
        <taxon>Piciformes</taxon>
        <taxon>Ramphastidae</taxon>
        <taxon>Eubucco</taxon>
    </lineage>
</organism>
<protein>
    <submittedName>
        <fullName evidence="10">MRPP3 ribonuclease</fullName>
    </submittedName>
</protein>
<evidence type="ECO:0000313" key="10">
    <source>
        <dbReference type="EMBL" id="NXF85482.1"/>
    </source>
</evidence>
<dbReference type="AlphaFoldDB" id="A0A7K8X320"/>
<feature type="domain" description="PRORP" evidence="9">
    <location>
        <begin position="10"/>
        <end position="163"/>
    </location>
</feature>
<evidence type="ECO:0000256" key="4">
    <source>
        <dbReference type="ARBA" id="ARBA00022801"/>
    </source>
</evidence>
<evidence type="ECO:0000256" key="5">
    <source>
        <dbReference type="ARBA" id="ARBA00022833"/>
    </source>
</evidence>
<evidence type="ECO:0000256" key="8">
    <source>
        <dbReference type="SAM" id="SignalP"/>
    </source>
</evidence>
<dbReference type="GO" id="GO:0001682">
    <property type="term" value="P:tRNA 5'-leader removal"/>
    <property type="evidence" value="ECO:0007669"/>
    <property type="project" value="TreeGrafter"/>
</dbReference>
<dbReference type="PANTHER" id="PTHR13547">
    <property type="match status" value="1"/>
</dbReference>
<dbReference type="EMBL" id="VWZE01001828">
    <property type="protein sequence ID" value="NXF85482.1"/>
    <property type="molecule type" value="Genomic_DNA"/>
</dbReference>
<keyword evidence="4" id="KW-0378">Hydrolase</keyword>
<dbReference type="GO" id="GO:0097745">
    <property type="term" value="P:mitochondrial tRNA 5'-end processing"/>
    <property type="evidence" value="ECO:0007669"/>
    <property type="project" value="TreeGrafter"/>
</dbReference>
<comment type="subcellular location">
    <subcellularLocation>
        <location evidence="1">Mitochondrion</location>
    </subcellularLocation>
</comment>
<dbReference type="GO" id="GO:0046872">
    <property type="term" value="F:metal ion binding"/>
    <property type="evidence" value="ECO:0007669"/>
    <property type="project" value="UniProtKB-KW"/>
</dbReference>
<evidence type="ECO:0000256" key="7">
    <source>
        <dbReference type="ARBA" id="ARBA00023128"/>
    </source>
</evidence>
<feature type="signal peptide" evidence="8">
    <location>
        <begin position="1"/>
        <end position="19"/>
    </location>
</feature>
<keyword evidence="11" id="KW-1185">Reference proteome</keyword>
<keyword evidence="6" id="KW-0809">Transit peptide</keyword>
<feature type="chain" id="PRO_5029565896" evidence="8">
    <location>
        <begin position="20"/>
        <end position="171"/>
    </location>
</feature>
<feature type="non-terminal residue" evidence="10">
    <location>
        <position position="1"/>
    </location>
</feature>
<comment type="similarity">
    <text evidence="2">Belongs to the PPR family. P subfamily.</text>
</comment>
<evidence type="ECO:0000313" key="11">
    <source>
        <dbReference type="Proteomes" id="UP000583613"/>
    </source>
</evidence>
<name>A0A7K8X320_9PICI</name>
<reference evidence="10 11" key="1">
    <citation type="submission" date="2019-09" db="EMBL/GenBank/DDBJ databases">
        <title>Bird 10,000 Genomes (B10K) Project - Family phase.</title>
        <authorList>
            <person name="Zhang G."/>
        </authorList>
    </citation>
    <scope>NUCLEOTIDE SEQUENCE [LARGE SCALE GENOMIC DNA]</scope>
    <source>
        <strain evidence="10">B10K-DU-001-04</strain>
        <tissue evidence="10">Muscle</tissue>
    </source>
</reference>
<evidence type="ECO:0000256" key="6">
    <source>
        <dbReference type="ARBA" id="ARBA00022946"/>
    </source>
</evidence>
<comment type="caution">
    <text evidence="10">The sequence shown here is derived from an EMBL/GenBank/DDBJ whole genome shotgun (WGS) entry which is preliminary data.</text>
</comment>
<proteinExistence type="inferred from homology"/>
<keyword evidence="7" id="KW-0496">Mitochondrion</keyword>
<keyword evidence="3" id="KW-0479">Metal-binding</keyword>
<dbReference type="CDD" id="cd18718">
    <property type="entry name" value="PIN_PRORP"/>
    <property type="match status" value="1"/>
</dbReference>
<evidence type="ECO:0000259" key="9">
    <source>
        <dbReference type="Pfam" id="PF16953"/>
    </source>
</evidence>
<dbReference type="GO" id="GO:0030678">
    <property type="term" value="C:mitochondrial ribonuclease P complex"/>
    <property type="evidence" value="ECO:0007669"/>
    <property type="project" value="TreeGrafter"/>
</dbReference>
<evidence type="ECO:0000256" key="1">
    <source>
        <dbReference type="ARBA" id="ARBA00004173"/>
    </source>
</evidence>
<keyword evidence="8" id="KW-0732">Signal</keyword>
<dbReference type="InterPro" id="IPR033495">
    <property type="entry name" value="MRPP3_PIN_dom"/>
</dbReference>
<dbReference type="PANTHER" id="PTHR13547:SF1">
    <property type="entry name" value="MITOCHONDRIAL RIBONUCLEASE P CATALYTIC SUBUNIT"/>
    <property type="match status" value="1"/>
</dbReference>
<feature type="non-terminal residue" evidence="10">
    <location>
        <position position="171"/>
    </location>
</feature>